<dbReference type="OrthoDB" id="5414302at2"/>
<dbReference type="InterPro" id="IPR001584">
    <property type="entry name" value="Integrase_cat-core"/>
</dbReference>
<protein>
    <submittedName>
        <fullName evidence="2">Integrase core domain</fullName>
    </submittedName>
</protein>
<comment type="caution">
    <text evidence="2">The sequence shown here is derived from an EMBL/GenBank/DDBJ whole genome shotgun (WGS) entry which is preliminary data.</text>
</comment>
<sequence length="382" mass="44246">MTWNTANTMDLRLEFIHLALQEGANRRELCRRFGISPKTAYKWLERYAVQGEEGLQDRSRRPHHSPNHSSDHLEKLVVDLRHAHPCWGGRKIRQRLEDLGQNELPHAATVTHILRRHGLITPEASEQHTPWKRFEHEEPNALWQIDFKGNFETLHATCYPLTLLDDHSRFNLILAACARPNHDTVQAALTTTFERYGLPRRINADNGPPWGSPKQPTQSITKLTMWLIRLGIQVSHSQPAHPQTNGKIERFHRTLKAEVLNSNHFNDLPAAQIAFDRWRHIYNMERPHEGIQLRTPMTRYRPSPFTFPRILPPVEYLPGDVVIKVGWEGMFKFQNRPIKVSSALRNELIAIRPIVGMDGVFNVFYCRQKILKIDLRAATNSA</sequence>
<dbReference type="PANTHER" id="PTHR35004">
    <property type="entry name" value="TRANSPOSASE RV3428C-RELATED"/>
    <property type="match status" value="1"/>
</dbReference>
<dbReference type="Gene3D" id="1.10.10.10">
    <property type="entry name" value="Winged helix-like DNA-binding domain superfamily/Winged helix DNA-binding domain"/>
    <property type="match status" value="1"/>
</dbReference>
<keyword evidence="3" id="KW-1185">Reference proteome</keyword>
<dbReference type="Pfam" id="PF13683">
    <property type="entry name" value="rve_3"/>
    <property type="match status" value="1"/>
</dbReference>
<dbReference type="PROSITE" id="PS50994">
    <property type="entry name" value="INTEGRASE"/>
    <property type="match status" value="1"/>
</dbReference>
<organism evidence="2 3">
    <name type="scientific">Solimicrobium silvestre</name>
    <dbReference type="NCBI Taxonomy" id="2099400"/>
    <lineage>
        <taxon>Bacteria</taxon>
        <taxon>Pseudomonadati</taxon>
        <taxon>Pseudomonadota</taxon>
        <taxon>Betaproteobacteria</taxon>
        <taxon>Burkholderiales</taxon>
        <taxon>Oxalobacteraceae</taxon>
        <taxon>Solimicrobium</taxon>
    </lineage>
</organism>
<dbReference type="Pfam" id="PF13565">
    <property type="entry name" value="HTH_32"/>
    <property type="match status" value="1"/>
</dbReference>
<evidence type="ECO:0000313" key="2">
    <source>
        <dbReference type="EMBL" id="PRC90552.1"/>
    </source>
</evidence>
<dbReference type="NCBIfam" id="NF033577">
    <property type="entry name" value="transpos_IS481"/>
    <property type="match status" value="1"/>
</dbReference>
<dbReference type="GO" id="GO:0015074">
    <property type="term" value="P:DNA integration"/>
    <property type="evidence" value="ECO:0007669"/>
    <property type="project" value="InterPro"/>
</dbReference>
<dbReference type="GO" id="GO:0003676">
    <property type="term" value="F:nucleic acid binding"/>
    <property type="evidence" value="ECO:0007669"/>
    <property type="project" value="InterPro"/>
</dbReference>
<dbReference type="InterPro" id="IPR009057">
    <property type="entry name" value="Homeodomain-like_sf"/>
</dbReference>
<evidence type="ECO:0000313" key="3">
    <source>
        <dbReference type="Proteomes" id="UP000237839"/>
    </source>
</evidence>
<dbReference type="SUPFAM" id="SSF53098">
    <property type="entry name" value="Ribonuclease H-like"/>
    <property type="match status" value="1"/>
</dbReference>
<proteinExistence type="predicted"/>
<dbReference type="InterPro" id="IPR047656">
    <property type="entry name" value="IS481-like_transpos"/>
</dbReference>
<dbReference type="InterPro" id="IPR036388">
    <property type="entry name" value="WH-like_DNA-bd_sf"/>
</dbReference>
<dbReference type="SUPFAM" id="SSF46689">
    <property type="entry name" value="Homeodomain-like"/>
    <property type="match status" value="1"/>
</dbReference>
<dbReference type="Proteomes" id="UP000237839">
    <property type="component" value="Unassembled WGS sequence"/>
</dbReference>
<evidence type="ECO:0000259" key="1">
    <source>
        <dbReference type="PROSITE" id="PS50994"/>
    </source>
</evidence>
<gene>
    <name evidence="2" type="ORF">S2091_4740</name>
</gene>
<feature type="domain" description="Integrase catalytic" evidence="1">
    <location>
        <begin position="135"/>
        <end position="304"/>
    </location>
</feature>
<dbReference type="Gene3D" id="3.30.420.10">
    <property type="entry name" value="Ribonuclease H-like superfamily/Ribonuclease H"/>
    <property type="match status" value="1"/>
</dbReference>
<dbReference type="PANTHER" id="PTHR35004:SF6">
    <property type="entry name" value="TRANSPOSASE"/>
    <property type="match status" value="1"/>
</dbReference>
<dbReference type="RefSeq" id="WP_105534447.1">
    <property type="nucleotide sequence ID" value="NZ_PUGF01000062.1"/>
</dbReference>
<reference evidence="2 3" key="1">
    <citation type="submission" date="2018-02" db="EMBL/GenBank/DDBJ databases">
        <title>Solimicrobium silvestre gen. nov., sp. nov., isolated from alpine forest soil.</title>
        <authorList>
            <person name="Margesin R."/>
            <person name="Albuquerque L."/>
            <person name="Zhang D.-C."/>
            <person name="Froufe H.J.C."/>
            <person name="Severino R."/>
            <person name="Roxo I."/>
            <person name="Egas C."/>
            <person name="Da Costa M.S."/>
        </authorList>
    </citation>
    <scope>NUCLEOTIDE SEQUENCE [LARGE SCALE GENOMIC DNA]</scope>
    <source>
        <strain evidence="2 3">S20-91</strain>
    </source>
</reference>
<dbReference type="InterPro" id="IPR036397">
    <property type="entry name" value="RNaseH_sf"/>
</dbReference>
<dbReference type="InterPro" id="IPR012337">
    <property type="entry name" value="RNaseH-like_sf"/>
</dbReference>
<dbReference type="EMBL" id="PUGF01000062">
    <property type="protein sequence ID" value="PRC90552.1"/>
    <property type="molecule type" value="Genomic_DNA"/>
</dbReference>
<name>A0A2S9GS54_9BURK</name>
<dbReference type="AlphaFoldDB" id="A0A2S9GS54"/>
<accession>A0A2S9GS54</accession>